<feature type="signal peptide" evidence="2">
    <location>
        <begin position="1"/>
        <end position="20"/>
    </location>
</feature>
<gene>
    <name evidence="4" type="ORF">SAMN00777080_2465</name>
</gene>
<dbReference type="GO" id="GO:0015562">
    <property type="term" value="F:efflux transmembrane transporter activity"/>
    <property type="evidence" value="ECO:0007669"/>
    <property type="project" value="TreeGrafter"/>
</dbReference>
<dbReference type="InterPro" id="IPR006143">
    <property type="entry name" value="RND_pump_MFP"/>
</dbReference>
<dbReference type="Pfam" id="PF25967">
    <property type="entry name" value="RND-MFP_C"/>
    <property type="match status" value="1"/>
</dbReference>
<dbReference type="Gene3D" id="2.40.30.170">
    <property type="match status" value="1"/>
</dbReference>
<dbReference type="SUPFAM" id="SSF111369">
    <property type="entry name" value="HlyD-like secretion proteins"/>
    <property type="match status" value="1"/>
</dbReference>
<sequence length="351" mass="38375">MKRFIPTLLLLIPVILVLNACGTDGKASNKIIPQGTIPVKIRPIELSENKIDIQGTGQFTTDDETMLSFKTGGIISQVLVSEGDYIQKGQLLATLDLTEINTGVAQTQLAYEKALRDYERVQRLFADSVATLEQSQNGKTALDIATQNLEAAKFNKNFSQIRAVSNGYVLKKYANAGQQISPGFPVLQTNGTGKGSWKLKVALSDRDWASVREGDVVEISTPVQPNNLYNGRVKRKSKIADAMTGTYQVEIEFDEAAPEYLASGMFGAAIIHASQEQPTWFVPYEAILDANGGKGFVFVTKDKETAEKITVNLGRIYADKVQILEGLEGYQHLIVSGSAYLSDRSSISIQD</sequence>
<evidence type="ECO:0000256" key="1">
    <source>
        <dbReference type="ARBA" id="ARBA00009477"/>
    </source>
</evidence>
<keyword evidence="2" id="KW-0732">Signal</keyword>
<dbReference type="EMBL" id="LT838813">
    <property type="protein sequence ID" value="SMD43853.1"/>
    <property type="molecule type" value="Genomic_DNA"/>
</dbReference>
<evidence type="ECO:0000259" key="3">
    <source>
        <dbReference type="Pfam" id="PF25967"/>
    </source>
</evidence>
<name>A0A1W2H4L0_9BACT</name>
<proteinExistence type="inferred from homology"/>
<dbReference type="Gene3D" id="2.40.50.100">
    <property type="match status" value="1"/>
</dbReference>
<dbReference type="Proteomes" id="UP000192333">
    <property type="component" value="Chromosome I"/>
</dbReference>
<evidence type="ECO:0000313" key="5">
    <source>
        <dbReference type="Proteomes" id="UP000192333"/>
    </source>
</evidence>
<protein>
    <submittedName>
        <fullName evidence="4">RND family efflux transporter, MFP subunit</fullName>
    </submittedName>
</protein>
<dbReference type="STRING" id="758820.SAMN00777080_2465"/>
<accession>A0A1W2H4L0</accession>
<dbReference type="PANTHER" id="PTHR30469:SF15">
    <property type="entry name" value="HLYD FAMILY OF SECRETION PROTEINS"/>
    <property type="match status" value="1"/>
</dbReference>
<keyword evidence="5" id="KW-1185">Reference proteome</keyword>
<dbReference type="OrthoDB" id="9798190at2"/>
<dbReference type="PANTHER" id="PTHR30469">
    <property type="entry name" value="MULTIDRUG RESISTANCE PROTEIN MDTA"/>
    <property type="match status" value="1"/>
</dbReference>
<dbReference type="InterPro" id="IPR058627">
    <property type="entry name" value="MdtA-like_C"/>
</dbReference>
<reference evidence="5" key="1">
    <citation type="submission" date="2017-04" db="EMBL/GenBank/DDBJ databases">
        <authorList>
            <person name="Varghese N."/>
            <person name="Submissions S."/>
        </authorList>
    </citation>
    <scope>NUCLEOTIDE SEQUENCE [LARGE SCALE GENOMIC DNA]</scope>
    <source>
        <strain evidence="5">DSM 16537</strain>
    </source>
</reference>
<dbReference type="GO" id="GO:1990281">
    <property type="term" value="C:efflux pump complex"/>
    <property type="evidence" value="ECO:0007669"/>
    <property type="project" value="TreeGrafter"/>
</dbReference>
<dbReference type="AlphaFoldDB" id="A0A1W2H4L0"/>
<comment type="similarity">
    <text evidence="1">Belongs to the membrane fusion protein (MFP) (TC 8.A.1) family.</text>
</comment>
<feature type="domain" description="Multidrug resistance protein MdtA-like C-terminal permuted SH3" evidence="3">
    <location>
        <begin position="282"/>
        <end position="337"/>
    </location>
</feature>
<dbReference type="Gene3D" id="2.40.420.20">
    <property type="match status" value="1"/>
</dbReference>
<evidence type="ECO:0000313" key="4">
    <source>
        <dbReference type="EMBL" id="SMD43853.1"/>
    </source>
</evidence>
<feature type="chain" id="PRO_5010743644" evidence="2">
    <location>
        <begin position="21"/>
        <end position="351"/>
    </location>
</feature>
<dbReference type="RefSeq" id="WP_084120712.1">
    <property type="nucleotide sequence ID" value="NZ_LT838813.1"/>
</dbReference>
<evidence type="ECO:0000256" key="2">
    <source>
        <dbReference type="SAM" id="SignalP"/>
    </source>
</evidence>
<dbReference type="NCBIfam" id="TIGR01730">
    <property type="entry name" value="RND_mfp"/>
    <property type="match status" value="1"/>
</dbReference>
<organism evidence="4 5">
    <name type="scientific">Aquiflexum balticum DSM 16537</name>
    <dbReference type="NCBI Taxonomy" id="758820"/>
    <lineage>
        <taxon>Bacteria</taxon>
        <taxon>Pseudomonadati</taxon>
        <taxon>Bacteroidota</taxon>
        <taxon>Cytophagia</taxon>
        <taxon>Cytophagales</taxon>
        <taxon>Cyclobacteriaceae</taxon>
        <taxon>Aquiflexum</taxon>
    </lineage>
</organism>